<dbReference type="Proteomes" id="UP001365128">
    <property type="component" value="Unassembled WGS sequence"/>
</dbReference>
<evidence type="ECO:0000313" key="2">
    <source>
        <dbReference type="EMBL" id="KAK7543752.1"/>
    </source>
</evidence>
<proteinExistence type="predicted"/>
<sequence length="622" mass="68539">MSSPSLYEDDFASAFERFTPSRSASSIHDAPSTDNLTPILRRIANGIFERQPASPTRSDDTSSPDQSSHYELAAEELIPDETTFNHCTSVVDHEHTNDTSTIQDDTSTIQDDTSTIQDTHNMSPVNKSCEHAKLYPNPDVDYKAEARALVNNILRDPRLEQADIQVLLEHIPQILSRGRSHLEAAYLHHKLSAMAEDIGLVLASTTNRPKTSRPALLRSLANHLLGMMNLFAMSMEPITIKPIDLAMLCPCNACGHACQIPGCTAPQHVCVAIGLAAKDSVALGLGAGVRDMPPPTICPGSCRLPHGLRAVDVICEPFLDGPVADHDPGCVLGHDQAALRRAVLEEHRRFCPVVSKTAPVEEEEEEEEGEELEQTTSGSGSQENARPVQAEGSRKRSLWNLRAFRKTSVSQRQNQTVLSPSLHLPLQPFPQLAVLLLFRDRIVPSTILKANRQRINATKSHLTQPLQQRQRLQQFPRHLHAGPANWKIGNAILPLNSDANGIQVRPGIQQPGHKILQLQPPHIPQQPVPHVRHAVDLIRTAVLPKVICRIRHVAATTQLDAIRVDADFERGARVEIGGCFGVHVTVEAEDFGRGRLSVMTERAVGNCVVWHTFGWEEEVVDL</sequence>
<protein>
    <submittedName>
        <fullName evidence="2">Uncharacterized protein</fullName>
    </submittedName>
</protein>
<evidence type="ECO:0000313" key="3">
    <source>
        <dbReference type="Proteomes" id="UP001365128"/>
    </source>
</evidence>
<evidence type="ECO:0000256" key="1">
    <source>
        <dbReference type="SAM" id="MobiDB-lite"/>
    </source>
</evidence>
<dbReference type="EMBL" id="JBBPDW010000019">
    <property type="protein sequence ID" value="KAK7543752.1"/>
    <property type="molecule type" value="Genomic_DNA"/>
</dbReference>
<reference evidence="2 3" key="1">
    <citation type="submission" date="2024-04" db="EMBL/GenBank/DDBJ databases">
        <title>Phyllosticta paracitricarpa is synonymous to the EU quarantine fungus P. citricarpa based on phylogenomic analyses.</title>
        <authorList>
            <consortium name="Lawrence Berkeley National Laboratory"/>
            <person name="Van Ingen-Buijs V.A."/>
            <person name="Van Westerhoven A.C."/>
            <person name="Haridas S."/>
            <person name="Skiadas P."/>
            <person name="Martin F."/>
            <person name="Groenewald J.Z."/>
            <person name="Crous P.W."/>
            <person name="Seidl M.F."/>
        </authorList>
    </citation>
    <scope>NUCLEOTIDE SEQUENCE [LARGE SCALE GENOMIC DNA]</scope>
    <source>
        <strain evidence="2 3">CBS 122670</strain>
    </source>
</reference>
<name>A0ABR1MB26_9PEZI</name>
<feature type="compositionally biased region" description="Polar residues" evidence="1">
    <location>
        <begin position="374"/>
        <end position="384"/>
    </location>
</feature>
<organism evidence="2 3">
    <name type="scientific">Phyllosticta citricarpa</name>
    <dbReference type="NCBI Taxonomy" id="55181"/>
    <lineage>
        <taxon>Eukaryota</taxon>
        <taxon>Fungi</taxon>
        <taxon>Dikarya</taxon>
        <taxon>Ascomycota</taxon>
        <taxon>Pezizomycotina</taxon>
        <taxon>Dothideomycetes</taxon>
        <taxon>Dothideomycetes incertae sedis</taxon>
        <taxon>Botryosphaeriales</taxon>
        <taxon>Phyllostictaceae</taxon>
        <taxon>Phyllosticta</taxon>
    </lineage>
</organism>
<keyword evidence="3" id="KW-1185">Reference proteome</keyword>
<accession>A0ABR1MB26</accession>
<feature type="compositionally biased region" description="Acidic residues" evidence="1">
    <location>
        <begin position="360"/>
        <end position="373"/>
    </location>
</feature>
<comment type="caution">
    <text evidence="2">The sequence shown here is derived from an EMBL/GenBank/DDBJ whole genome shotgun (WGS) entry which is preliminary data.</text>
</comment>
<feature type="region of interest" description="Disordered" evidence="1">
    <location>
        <begin position="48"/>
        <end position="69"/>
    </location>
</feature>
<feature type="region of interest" description="Disordered" evidence="1">
    <location>
        <begin position="357"/>
        <end position="394"/>
    </location>
</feature>
<gene>
    <name evidence="2" type="ORF">IWX46DRAFT_581562</name>
</gene>